<protein>
    <submittedName>
        <fullName evidence="1">Uncharacterized protein</fullName>
    </submittedName>
</protein>
<keyword evidence="2" id="KW-1185">Reference proteome</keyword>
<reference evidence="1 2" key="1">
    <citation type="submission" date="2018-02" db="EMBL/GenBank/DDBJ databases">
        <title>Draft genome of wild Prunus yedoensis var. nudiflora.</title>
        <authorList>
            <person name="Baek S."/>
            <person name="Kim J.-H."/>
            <person name="Choi K."/>
            <person name="Kim G.-B."/>
            <person name="Cho A."/>
            <person name="Jang H."/>
            <person name="Shin C.-H."/>
            <person name="Yu H.-J."/>
            <person name="Mun J.-H."/>
        </authorList>
    </citation>
    <scope>NUCLEOTIDE SEQUENCE [LARGE SCALE GENOMIC DNA]</scope>
    <source>
        <strain evidence="2">cv. Jeju island</strain>
        <tissue evidence="1">Leaf</tissue>
    </source>
</reference>
<gene>
    <name evidence="1" type="ORF">Pyn_04985</name>
</gene>
<organism evidence="1 2">
    <name type="scientific">Prunus yedoensis var. nudiflora</name>
    <dbReference type="NCBI Taxonomy" id="2094558"/>
    <lineage>
        <taxon>Eukaryota</taxon>
        <taxon>Viridiplantae</taxon>
        <taxon>Streptophyta</taxon>
        <taxon>Embryophyta</taxon>
        <taxon>Tracheophyta</taxon>
        <taxon>Spermatophyta</taxon>
        <taxon>Magnoliopsida</taxon>
        <taxon>eudicotyledons</taxon>
        <taxon>Gunneridae</taxon>
        <taxon>Pentapetalae</taxon>
        <taxon>rosids</taxon>
        <taxon>fabids</taxon>
        <taxon>Rosales</taxon>
        <taxon>Rosaceae</taxon>
        <taxon>Amygdaloideae</taxon>
        <taxon>Amygdaleae</taxon>
        <taxon>Prunus</taxon>
    </lineage>
</organism>
<accession>A0A314UJB0</accession>
<dbReference type="EMBL" id="PJQY01003510">
    <property type="protein sequence ID" value="PQM36852.1"/>
    <property type="molecule type" value="Genomic_DNA"/>
</dbReference>
<evidence type="ECO:0000313" key="1">
    <source>
        <dbReference type="EMBL" id="PQM36852.1"/>
    </source>
</evidence>
<comment type="caution">
    <text evidence="1">The sequence shown here is derived from an EMBL/GenBank/DDBJ whole genome shotgun (WGS) entry which is preliminary data.</text>
</comment>
<evidence type="ECO:0000313" key="2">
    <source>
        <dbReference type="Proteomes" id="UP000250321"/>
    </source>
</evidence>
<proteinExistence type="predicted"/>
<sequence length="83" mass="8690">MAEVVAVIAIRVEFRRADVRVGSGAEGGHVEVRGVIGERGDAAEGMHMELYGKSWGMLELGSGRGADVAAENGGSYGCGWDYC</sequence>
<name>A0A314UJB0_PRUYE</name>
<dbReference type="Proteomes" id="UP000250321">
    <property type="component" value="Unassembled WGS sequence"/>
</dbReference>
<dbReference type="AlphaFoldDB" id="A0A314UJB0"/>